<protein>
    <submittedName>
        <fullName evidence="1">Histone-lysine N-methyltransferase</fullName>
    </submittedName>
</protein>
<name>A0ACC1YXY8_MELAZ</name>
<keyword evidence="2" id="KW-1185">Reference proteome</keyword>
<proteinExistence type="predicted"/>
<reference evidence="1 2" key="1">
    <citation type="journal article" date="2023" name="Science">
        <title>Complex scaffold remodeling in plant triterpene biosynthesis.</title>
        <authorList>
            <person name="De La Pena R."/>
            <person name="Hodgson H."/>
            <person name="Liu J.C."/>
            <person name="Stephenson M.J."/>
            <person name="Martin A.C."/>
            <person name="Owen C."/>
            <person name="Harkess A."/>
            <person name="Leebens-Mack J."/>
            <person name="Jimenez L.E."/>
            <person name="Osbourn A."/>
            <person name="Sattely E.S."/>
        </authorList>
    </citation>
    <scope>NUCLEOTIDE SEQUENCE [LARGE SCALE GENOMIC DNA]</scope>
    <source>
        <strain evidence="2">cv. JPN11</strain>
        <tissue evidence="1">Leaf</tissue>
    </source>
</reference>
<gene>
    <name evidence="1" type="ORF">OWV82_001275</name>
</gene>
<comment type="caution">
    <text evidence="1">The sequence shown here is derived from an EMBL/GenBank/DDBJ whole genome shotgun (WGS) entry which is preliminary data.</text>
</comment>
<sequence length="743" mass="83784">MAPDPKVSKAFKAMRNLGISENKVKPVLKRLLKLYEKNWELIEEENYRVLADAIFDEEDTKVSEQKKPKLIDRENFEEESPTSDEPLRPLKRLRRGQQSVVPASLSNSHPGCDEPLLTRPKVEQSEVPATSFQQQSHEKEKSPKLNVENLRPENQRVGYKGKEPVFPQVASTENRCNPVGASHAVRIRDPTVEQGIVSLPKKVPSTLLLIKPKEEPFTDDMFANNTSQYEAPIAVISPDSLNKGDSSTENISMQEPVCHALPPTQEGQGEYRGDGVLASLDEGRCNGKLAKLPEEPPASLEIASSSMGEEELRCVTTNLDLLKKSSARDSLLVGVSKENMFMPSGVLTGFVNKPCSVELVPPQISRRSLNGLDEAMIVNGASGSDKEKELKDPEFSRSCSLVPVPLCRLTPDELRAISDVKDISKGEERVEIPWVNETNNECPPSFYYISTNLIFQDACVNFSLSRIGVENCCSSCFGNCLQSAVDCGCARRTRRFVYTPEGLLEEEFLEECLAMTRSPQQQLLLNCRDCPLERSRNEGFFEPCKGHLKRNIIKECWSKCGCYKRCGNRVVQRGISCKLQVFLTPDGKGWGLRTLDKLQKGAFVCEFVGEIVTIMEFYERDTRRHNFPVLLDAFWASEGVSKDEKALCLDATCYGNVARFLNHRCFDANLIEIPVEIETPEHHYYHLAFFTTREVDAFEELTWDYGVDFDDHDHLMKFRCRCGSKFCRNMKRSGRSKSVSIAR</sequence>
<evidence type="ECO:0000313" key="1">
    <source>
        <dbReference type="EMBL" id="KAJ4728322.1"/>
    </source>
</evidence>
<evidence type="ECO:0000313" key="2">
    <source>
        <dbReference type="Proteomes" id="UP001164539"/>
    </source>
</evidence>
<dbReference type="EMBL" id="CM051394">
    <property type="protein sequence ID" value="KAJ4728322.1"/>
    <property type="molecule type" value="Genomic_DNA"/>
</dbReference>
<accession>A0ACC1YXY8</accession>
<dbReference type="Proteomes" id="UP001164539">
    <property type="component" value="Chromosome 1"/>
</dbReference>
<organism evidence="1 2">
    <name type="scientific">Melia azedarach</name>
    <name type="common">Chinaberry tree</name>
    <dbReference type="NCBI Taxonomy" id="155640"/>
    <lineage>
        <taxon>Eukaryota</taxon>
        <taxon>Viridiplantae</taxon>
        <taxon>Streptophyta</taxon>
        <taxon>Embryophyta</taxon>
        <taxon>Tracheophyta</taxon>
        <taxon>Spermatophyta</taxon>
        <taxon>Magnoliopsida</taxon>
        <taxon>eudicotyledons</taxon>
        <taxon>Gunneridae</taxon>
        <taxon>Pentapetalae</taxon>
        <taxon>rosids</taxon>
        <taxon>malvids</taxon>
        <taxon>Sapindales</taxon>
        <taxon>Meliaceae</taxon>
        <taxon>Melia</taxon>
    </lineage>
</organism>